<accession>A0A8J3VGH2</accession>
<dbReference type="InterPro" id="IPR051911">
    <property type="entry name" value="SDR_oxidoreductase"/>
</dbReference>
<dbReference type="SUPFAM" id="SSF51735">
    <property type="entry name" value="NAD(P)-binding Rossmann-fold domains"/>
    <property type="match status" value="1"/>
</dbReference>
<dbReference type="GO" id="GO:0016491">
    <property type="term" value="F:oxidoreductase activity"/>
    <property type="evidence" value="ECO:0007669"/>
    <property type="project" value="UniProtKB-KW"/>
</dbReference>
<dbReference type="PANTHER" id="PTHR43976:SF16">
    <property type="entry name" value="SHORT-CHAIN DEHYDROGENASE_REDUCTASE FAMILY PROTEIN"/>
    <property type="match status" value="1"/>
</dbReference>
<dbReference type="InterPro" id="IPR002347">
    <property type="entry name" value="SDR_fam"/>
</dbReference>
<dbReference type="PRINTS" id="PR00081">
    <property type="entry name" value="GDHRDH"/>
</dbReference>
<sequence>MSVWFVTGTSRGFGLEITRQLLARGETVVATARDTSQLKAQLNIDSERLLLAELDVTRPEQAQRAVETALATFGRIDVLVNNAGRGLLGAVEEANDTEIRGIYETNVFGLLTVTRAVLPVMRKQGSGRIVNLSSVLGFSAKMGWGIYASTKFAVEGLSEALQLELEPLGISVMIVEPGLFRTDFLDPTSLHWAQKTIDDYGQTAGRIRQWAVGHNHEQKGDPVKAATAIIDAAILDQPPTRLALGVDCVERIDGKLADTKAEMDLWRTVGMSMSYDSLPV</sequence>
<dbReference type="CDD" id="cd05374">
    <property type="entry name" value="17beta-HSD-like_SDR_c"/>
    <property type="match status" value="1"/>
</dbReference>
<dbReference type="PROSITE" id="PS00061">
    <property type="entry name" value="ADH_SHORT"/>
    <property type="match status" value="1"/>
</dbReference>
<keyword evidence="2" id="KW-0560">Oxidoreductase</keyword>
<gene>
    <name evidence="4" type="ORF">Rhe02_32090</name>
</gene>
<keyword evidence="5" id="KW-1185">Reference proteome</keyword>
<reference evidence="4" key="1">
    <citation type="submission" date="2021-01" db="EMBL/GenBank/DDBJ databases">
        <title>Whole genome shotgun sequence of Rhizocola hellebori NBRC 109834.</title>
        <authorList>
            <person name="Komaki H."/>
            <person name="Tamura T."/>
        </authorList>
    </citation>
    <scope>NUCLEOTIDE SEQUENCE</scope>
    <source>
        <strain evidence="4">NBRC 109834</strain>
    </source>
</reference>
<evidence type="ECO:0000256" key="3">
    <source>
        <dbReference type="RuleBase" id="RU000363"/>
    </source>
</evidence>
<comment type="similarity">
    <text evidence="1 3">Belongs to the short-chain dehydrogenases/reductases (SDR) family.</text>
</comment>
<organism evidence="4 5">
    <name type="scientific">Rhizocola hellebori</name>
    <dbReference type="NCBI Taxonomy" id="1392758"/>
    <lineage>
        <taxon>Bacteria</taxon>
        <taxon>Bacillati</taxon>
        <taxon>Actinomycetota</taxon>
        <taxon>Actinomycetes</taxon>
        <taxon>Micromonosporales</taxon>
        <taxon>Micromonosporaceae</taxon>
        <taxon>Rhizocola</taxon>
    </lineage>
</organism>
<dbReference type="Gene3D" id="3.40.50.720">
    <property type="entry name" value="NAD(P)-binding Rossmann-like Domain"/>
    <property type="match status" value="1"/>
</dbReference>
<dbReference type="InterPro" id="IPR036291">
    <property type="entry name" value="NAD(P)-bd_dom_sf"/>
</dbReference>
<evidence type="ECO:0000256" key="2">
    <source>
        <dbReference type="ARBA" id="ARBA00023002"/>
    </source>
</evidence>
<dbReference type="Pfam" id="PF00106">
    <property type="entry name" value="adh_short"/>
    <property type="match status" value="1"/>
</dbReference>
<dbReference type="RefSeq" id="WP_203909014.1">
    <property type="nucleotide sequence ID" value="NZ_BONY01000017.1"/>
</dbReference>
<evidence type="ECO:0000313" key="5">
    <source>
        <dbReference type="Proteomes" id="UP000612899"/>
    </source>
</evidence>
<evidence type="ECO:0000313" key="4">
    <source>
        <dbReference type="EMBL" id="GIH05142.1"/>
    </source>
</evidence>
<dbReference type="InterPro" id="IPR020904">
    <property type="entry name" value="Sc_DH/Rdtase_CS"/>
</dbReference>
<dbReference type="PANTHER" id="PTHR43976">
    <property type="entry name" value="SHORT CHAIN DEHYDROGENASE"/>
    <property type="match status" value="1"/>
</dbReference>
<name>A0A8J3VGH2_9ACTN</name>
<proteinExistence type="inferred from homology"/>
<dbReference type="PRINTS" id="PR00080">
    <property type="entry name" value="SDRFAMILY"/>
</dbReference>
<evidence type="ECO:0000256" key="1">
    <source>
        <dbReference type="ARBA" id="ARBA00006484"/>
    </source>
</evidence>
<dbReference type="AlphaFoldDB" id="A0A8J3VGH2"/>
<comment type="caution">
    <text evidence="4">The sequence shown here is derived from an EMBL/GenBank/DDBJ whole genome shotgun (WGS) entry which is preliminary data.</text>
</comment>
<protein>
    <submittedName>
        <fullName evidence="4">Short-chain dehydrogenase/reductase</fullName>
    </submittedName>
</protein>
<dbReference type="Proteomes" id="UP000612899">
    <property type="component" value="Unassembled WGS sequence"/>
</dbReference>
<dbReference type="EMBL" id="BONY01000017">
    <property type="protein sequence ID" value="GIH05142.1"/>
    <property type="molecule type" value="Genomic_DNA"/>
</dbReference>